<dbReference type="GO" id="GO:0042023">
    <property type="term" value="P:DNA endoreduplication"/>
    <property type="evidence" value="ECO:0007669"/>
    <property type="project" value="InterPro"/>
</dbReference>
<reference evidence="2 3" key="1">
    <citation type="journal article" date="2018" name="Proc. Natl. Acad. Sci. U.S.A.">
        <title>Draft genome sequence of Camellia sinensis var. sinensis provides insights into the evolution of the tea genome and tea quality.</title>
        <authorList>
            <person name="Wei C."/>
            <person name="Yang H."/>
            <person name="Wang S."/>
            <person name="Zhao J."/>
            <person name="Liu C."/>
            <person name="Gao L."/>
            <person name="Xia E."/>
            <person name="Lu Y."/>
            <person name="Tai Y."/>
            <person name="She G."/>
            <person name="Sun J."/>
            <person name="Cao H."/>
            <person name="Tong W."/>
            <person name="Gao Q."/>
            <person name="Li Y."/>
            <person name="Deng W."/>
            <person name="Jiang X."/>
            <person name="Wang W."/>
            <person name="Chen Q."/>
            <person name="Zhang S."/>
            <person name="Li H."/>
            <person name="Wu J."/>
            <person name="Wang P."/>
            <person name="Li P."/>
            <person name="Shi C."/>
            <person name="Zheng F."/>
            <person name="Jian J."/>
            <person name="Huang B."/>
            <person name="Shan D."/>
            <person name="Shi M."/>
            <person name="Fang C."/>
            <person name="Yue Y."/>
            <person name="Li F."/>
            <person name="Li D."/>
            <person name="Wei S."/>
            <person name="Han B."/>
            <person name="Jiang C."/>
            <person name="Yin Y."/>
            <person name="Xia T."/>
            <person name="Zhang Z."/>
            <person name="Bennetzen J.L."/>
            <person name="Zhao S."/>
            <person name="Wan X."/>
        </authorList>
    </citation>
    <scope>NUCLEOTIDE SEQUENCE [LARGE SCALE GENOMIC DNA]</scope>
    <source>
        <strain evidence="3">cv. Shuchazao</strain>
        <tissue evidence="2">Leaf</tissue>
    </source>
</reference>
<dbReference type="InterPro" id="IPR033246">
    <property type="entry name" value="BIN4"/>
</dbReference>
<dbReference type="GO" id="GO:0051276">
    <property type="term" value="P:chromosome organization"/>
    <property type="evidence" value="ECO:0007669"/>
    <property type="project" value="TreeGrafter"/>
</dbReference>
<dbReference type="Proteomes" id="UP000306102">
    <property type="component" value="Unassembled WGS sequence"/>
</dbReference>
<dbReference type="SUPFAM" id="SSF51735">
    <property type="entry name" value="NAD(P)-binding Rossmann-fold domains"/>
    <property type="match status" value="1"/>
</dbReference>
<feature type="compositionally biased region" description="Basic and acidic residues" evidence="1">
    <location>
        <begin position="140"/>
        <end position="153"/>
    </location>
</feature>
<dbReference type="GO" id="GO:0009330">
    <property type="term" value="C:DNA topoisomerase type II (double strand cut, ATP-hydrolyzing) complex"/>
    <property type="evidence" value="ECO:0007669"/>
    <property type="project" value="InterPro"/>
</dbReference>
<protein>
    <submittedName>
        <fullName evidence="2">Uncharacterized protein</fullName>
    </submittedName>
</protein>
<sequence length="226" mass="25716">MKSSEIEVLSRNRSDSSERFRSSSQLFRSRNRMIHISKSKSKSKFDSDRDSYFFSLRLALVSQKQRSFLSTILLWFAAMNDFIQLKPQSNVYEAETMVEGTLDGFSFDSNDDTDKMPKTVTNQTDQNEGNGEQSNTKTKTKAEKTSEERLKSTHEQGTLVDLSNLDLEYTSGEVEVVDAWGIVAILINNAGITRDGLLMRMKTAQWKEVIDLNLTGVYLCTQACRF</sequence>
<evidence type="ECO:0000313" key="2">
    <source>
        <dbReference type="EMBL" id="THG20768.1"/>
    </source>
</evidence>
<dbReference type="InterPro" id="IPR036291">
    <property type="entry name" value="NAD(P)-bd_dom_sf"/>
</dbReference>
<feature type="compositionally biased region" description="Polar residues" evidence="1">
    <location>
        <begin position="119"/>
        <end position="135"/>
    </location>
</feature>
<feature type="region of interest" description="Disordered" evidence="1">
    <location>
        <begin position="106"/>
        <end position="153"/>
    </location>
</feature>
<accession>A0A4S4EUZ9</accession>
<gene>
    <name evidence="2" type="ORF">TEA_003842</name>
</gene>
<dbReference type="PANTHER" id="PTHR34810:SF1">
    <property type="entry name" value="DNA-BINDING PROTEIN BIN4"/>
    <property type="match status" value="1"/>
</dbReference>
<organism evidence="2 3">
    <name type="scientific">Camellia sinensis var. sinensis</name>
    <name type="common">China tea</name>
    <dbReference type="NCBI Taxonomy" id="542762"/>
    <lineage>
        <taxon>Eukaryota</taxon>
        <taxon>Viridiplantae</taxon>
        <taxon>Streptophyta</taxon>
        <taxon>Embryophyta</taxon>
        <taxon>Tracheophyta</taxon>
        <taxon>Spermatophyta</taxon>
        <taxon>Magnoliopsida</taxon>
        <taxon>eudicotyledons</taxon>
        <taxon>Gunneridae</taxon>
        <taxon>Pentapetalae</taxon>
        <taxon>asterids</taxon>
        <taxon>Ericales</taxon>
        <taxon>Theaceae</taxon>
        <taxon>Camellia</taxon>
    </lineage>
</organism>
<dbReference type="InterPro" id="IPR002347">
    <property type="entry name" value="SDR_fam"/>
</dbReference>
<keyword evidence="3" id="KW-1185">Reference proteome</keyword>
<dbReference type="Pfam" id="PF00106">
    <property type="entry name" value="adh_short"/>
    <property type="match status" value="1"/>
</dbReference>
<dbReference type="PANTHER" id="PTHR34810">
    <property type="entry name" value="DNA-BINDING PROTEIN BIN4"/>
    <property type="match status" value="1"/>
</dbReference>
<dbReference type="GO" id="GO:0005634">
    <property type="term" value="C:nucleus"/>
    <property type="evidence" value="ECO:0007669"/>
    <property type="project" value="TreeGrafter"/>
</dbReference>
<proteinExistence type="predicted"/>
<dbReference type="Gene3D" id="3.40.50.720">
    <property type="entry name" value="NAD(P)-binding Rossmann-like Domain"/>
    <property type="match status" value="1"/>
</dbReference>
<comment type="caution">
    <text evidence="2">The sequence shown here is derived from an EMBL/GenBank/DDBJ whole genome shotgun (WGS) entry which is preliminary data.</text>
</comment>
<dbReference type="EMBL" id="SDRB02001731">
    <property type="protein sequence ID" value="THG20768.1"/>
    <property type="molecule type" value="Genomic_DNA"/>
</dbReference>
<dbReference type="AlphaFoldDB" id="A0A4S4EUZ9"/>
<name>A0A4S4EUZ9_CAMSN</name>
<dbReference type="GO" id="GO:0003690">
    <property type="term" value="F:double-stranded DNA binding"/>
    <property type="evidence" value="ECO:0007669"/>
    <property type="project" value="InterPro"/>
</dbReference>
<evidence type="ECO:0000256" key="1">
    <source>
        <dbReference type="SAM" id="MobiDB-lite"/>
    </source>
</evidence>
<evidence type="ECO:0000313" key="3">
    <source>
        <dbReference type="Proteomes" id="UP000306102"/>
    </source>
</evidence>